<reference evidence="2 3" key="1">
    <citation type="submission" date="2022-03" db="EMBL/GenBank/DDBJ databases">
        <authorList>
            <person name="Macdonald S."/>
            <person name="Ahmed S."/>
            <person name="Newling K."/>
        </authorList>
    </citation>
    <scope>NUCLEOTIDE SEQUENCE [LARGE SCALE GENOMIC DNA]</scope>
</reference>
<evidence type="ECO:0008006" key="4">
    <source>
        <dbReference type="Google" id="ProtNLM"/>
    </source>
</evidence>
<organism evidence="2 3">
    <name type="scientific">Eruca vesicaria subsp. sativa</name>
    <name type="common">Garden rocket</name>
    <name type="synonym">Eruca sativa</name>
    <dbReference type="NCBI Taxonomy" id="29727"/>
    <lineage>
        <taxon>Eukaryota</taxon>
        <taxon>Viridiplantae</taxon>
        <taxon>Streptophyta</taxon>
        <taxon>Embryophyta</taxon>
        <taxon>Tracheophyta</taxon>
        <taxon>Spermatophyta</taxon>
        <taxon>Magnoliopsida</taxon>
        <taxon>eudicotyledons</taxon>
        <taxon>Gunneridae</taxon>
        <taxon>Pentapetalae</taxon>
        <taxon>rosids</taxon>
        <taxon>malvids</taxon>
        <taxon>Brassicales</taxon>
        <taxon>Brassicaceae</taxon>
        <taxon>Brassiceae</taxon>
        <taxon>Eruca</taxon>
    </lineage>
</organism>
<accession>A0ABC8JPZ8</accession>
<evidence type="ECO:0000313" key="2">
    <source>
        <dbReference type="EMBL" id="CAH8327119.1"/>
    </source>
</evidence>
<keyword evidence="3" id="KW-1185">Reference proteome</keyword>
<sequence length="154" mass="17202">MTELKHICLCFSLTLLILSLAVESLNTVSQKWSVGNHFGYDGGFCLPGLCIRAAGGSRVNFGRGGRRGRVRYNGSRDRIGFRQTMYCKPVTCWSGTCHALHLHLDKGLYESLVHKNAAKQPLNVVDYNIPETFKHNNVNNNYKVQEAAMTPQSN</sequence>
<dbReference type="EMBL" id="CAKOAT010107376">
    <property type="protein sequence ID" value="CAH8327119.1"/>
    <property type="molecule type" value="Genomic_DNA"/>
</dbReference>
<feature type="chain" id="PRO_5044750201" description="MF21" evidence="1">
    <location>
        <begin position="25"/>
        <end position="154"/>
    </location>
</feature>
<protein>
    <recommendedName>
        <fullName evidence="4">MF21</fullName>
    </recommendedName>
</protein>
<proteinExistence type="predicted"/>
<dbReference type="AlphaFoldDB" id="A0ABC8JPZ8"/>
<evidence type="ECO:0000256" key="1">
    <source>
        <dbReference type="SAM" id="SignalP"/>
    </source>
</evidence>
<gene>
    <name evidence="2" type="ORF">ERUC_LOCUS10958</name>
</gene>
<comment type="caution">
    <text evidence="2">The sequence shown here is derived from an EMBL/GenBank/DDBJ whole genome shotgun (WGS) entry which is preliminary data.</text>
</comment>
<name>A0ABC8JPZ8_ERUVS</name>
<dbReference type="Proteomes" id="UP001642260">
    <property type="component" value="Unassembled WGS sequence"/>
</dbReference>
<evidence type="ECO:0000313" key="3">
    <source>
        <dbReference type="Proteomes" id="UP001642260"/>
    </source>
</evidence>
<feature type="signal peptide" evidence="1">
    <location>
        <begin position="1"/>
        <end position="24"/>
    </location>
</feature>
<keyword evidence="1" id="KW-0732">Signal</keyword>